<organism evidence="1 2">
    <name type="scientific">Saccharopolyspora mangrovi</name>
    <dbReference type="NCBI Taxonomy" id="3082379"/>
    <lineage>
        <taxon>Bacteria</taxon>
        <taxon>Bacillati</taxon>
        <taxon>Actinomycetota</taxon>
        <taxon>Actinomycetes</taxon>
        <taxon>Pseudonocardiales</taxon>
        <taxon>Pseudonocardiaceae</taxon>
        <taxon>Saccharopolyspora</taxon>
    </lineage>
</organism>
<reference evidence="1 2" key="1">
    <citation type="submission" date="2023-10" db="EMBL/GenBank/DDBJ databases">
        <title>Saccharopolyspora sp. nov., isolated from mangrove soil.</title>
        <authorList>
            <person name="Lu Y."/>
            <person name="Liu W."/>
        </authorList>
    </citation>
    <scope>NUCLEOTIDE SEQUENCE [LARGE SCALE GENOMIC DNA]</scope>
    <source>
        <strain evidence="1 2">S2-29</strain>
    </source>
</reference>
<dbReference type="EMBL" id="JAWLNX010000004">
    <property type="protein sequence ID" value="MEB3367334.1"/>
    <property type="molecule type" value="Genomic_DNA"/>
</dbReference>
<name>A0ABU6A7H1_9PSEU</name>
<dbReference type="Gene3D" id="3.30.565.10">
    <property type="entry name" value="Histidine kinase-like ATPase, C-terminal domain"/>
    <property type="match status" value="1"/>
</dbReference>
<accession>A0ABU6A7H1</accession>
<dbReference type="InterPro" id="IPR036890">
    <property type="entry name" value="HATPase_C_sf"/>
</dbReference>
<comment type="caution">
    <text evidence="1">The sequence shown here is derived from an EMBL/GenBank/DDBJ whole genome shotgun (WGS) entry which is preliminary data.</text>
</comment>
<keyword evidence="2" id="KW-1185">Reference proteome</keyword>
<evidence type="ECO:0000313" key="2">
    <source>
        <dbReference type="Proteomes" id="UP001327093"/>
    </source>
</evidence>
<protein>
    <recommendedName>
        <fullName evidence="3">Sensor histidine kinase</fullName>
    </recommendedName>
</protein>
<evidence type="ECO:0000313" key="1">
    <source>
        <dbReference type="EMBL" id="MEB3367334.1"/>
    </source>
</evidence>
<sequence>MKHSPGTTAEVRLVIGDGVVLTVGNRLPGTTGGAGTGNGIAGMRQRAELLGGRLEAGPVGGQWVVRAEFAPDEVTAVPGEAR</sequence>
<dbReference type="RefSeq" id="WP_324264885.1">
    <property type="nucleotide sequence ID" value="NZ_JAWLNX010000004.1"/>
</dbReference>
<proteinExistence type="predicted"/>
<dbReference type="Proteomes" id="UP001327093">
    <property type="component" value="Unassembled WGS sequence"/>
</dbReference>
<gene>
    <name evidence="1" type="ORF">R4I43_07940</name>
</gene>
<evidence type="ECO:0008006" key="3">
    <source>
        <dbReference type="Google" id="ProtNLM"/>
    </source>
</evidence>